<evidence type="ECO:0000256" key="1">
    <source>
        <dbReference type="SAM" id="MobiDB-lite"/>
    </source>
</evidence>
<evidence type="ECO:0000313" key="4">
    <source>
        <dbReference type="EMBL" id="RKP17270.1"/>
    </source>
</evidence>
<dbReference type="EMBL" id="ML005931">
    <property type="protein sequence ID" value="RKP17270.1"/>
    <property type="molecule type" value="Genomic_DNA"/>
</dbReference>
<protein>
    <recommendedName>
        <fullName evidence="2">Hypervirulence associated protein TUDOR domain-containing protein</fullName>
    </recommendedName>
</protein>
<reference evidence="3 5" key="1">
    <citation type="journal article" date="2013" name="Curr. Biol.">
        <title>Shared signatures of parasitism and phylogenomics unite Cryptomycota and microsporidia.</title>
        <authorList>
            <person name="James T.Y."/>
            <person name="Pelin A."/>
            <person name="Bonen L."/>
            <person name="Ahrendt S."/>
            <person name="Sain D."/>
            <person name="Corradi N."/>
            <person name="Stajich J.E."/>
        </authorList>
    </citation>
    <scope>NUCLEOTIDE SEQUENCE [LARGE SCALE GENOMIC DNA]</scope>
    <source>
        <strain evidence="3">CSF55</strain>
        <strain evidence="3">CSF55</strain>
    </source>
</reference>
<dbReference type="Pfam" id="PF11160">
    <property type="entry name" value="Hva1_TUDOR"/>
    <property type="match status" value="1"/>
</dbReference>
<proteinExistence type="predicted"/>
<gene>
    <name evidence="3" type="ORF">O9G_005201</name>
    <name evidence="4" type="ORF">ROZALSC1DRAFT_30899</name>
</gene>
<dbReference type="InterPro" id="IPR021331">
    <property type="entry name" value="Hva1_TUDOR"/>
</dbReference>
<reference evidence="6" key="2">
    <citation type="journal article" date="2018" name="Nat. Microbiol.">
        <title>Leveraging single-cell genomics to expand the fungal tree of life.</title>
        <authorList>
            <person name="Ahrendt S.R."/>
            <person name="Quandt C.A."/>
            <person name="Ciobanu D."/>
            <person name="Clum A."/>
            <person name="Salamov A."/>
            <person name="Andreopoulos B."/>
            <person name="Cheng J.F."/>
            <person name="Woyke T."/>
            <person name="Pelin A."/>
            <person name="Henrissat B."/>
            <person name="Reynolds N.K."/>
            <person name="Benny G.L."/>
            <person name="Smith M.E."/>
            <person name="James T.Y."/>
            <person name="Grigoriev I.V."/>
        </authorList>
    </citation>
    <scope>NUCLEOTIDE SEQUENCE [LARGE SCALE GENOMIC DNA]</scope>
    <source>
        <strain evidence="6">CSF55</strain>
    </source>
</reference>
<evidence type="ECO:0000313" key="6">
    <source>
        <dbReference type="Proteomes" id="UP000281549"/>
    </source>
</evidence>
<name>A0A075AR91_ROZAC</name>
<evidence type="ECO:0000313" key="3">
    <source>
        <dbReference type="EMBL" id="EPZ31231.1"/>
    </source>
</evidence>
<dbReference type="EMBL" id="KE561278">
    <property type="protein sequence ID" value="EPZ31231.1"/>
    <property type="molecule type" value="Genomic_DNA"/>
</dbReference>
<dbReference type="AlphaFoldDB" id="A0A075AR91"/>
<evidence type="ECO:0000313" key="5">
    <source>
        <dbReference type="Proteomes" id="UP000030755"/>
    </source>
</evidence>
<organism evidence="3 5">
    <name type="scientific">Rozella allomycis (strain CSF55)</name>
    <dbReference type="NCBI Taxonomy" id="988480"/>
    <lineage>
        <taxon>Eukaryota</taxon>
        <taxon>Fungi</taxon>
        <taxon>Fungi incertae sedis</taxon>
        <taxon>Cryptomycota</taxon>
        <taxon>Cryptomycota incertae sedis</taxon>
        <taxon>Rozella</taxon>
    </lineage>
</organism>
<sequence length="66" mass="7849">MTARKYHKGDHVEYHPVGGEHNMEDHFGRKIHASKDEPRYMILNDHTQKETAYKESNIVRVIEDEE</sequence>
<dbReference type="OrthoDB" id="10052172at2759"/>
<reference evidence="4" key="3">
    <citation type="submission" date="2018-08" db="EMBL/GenBank/DDBJ databases">
        <title>Leveraging single-cell genomics to expand the Fungal Tree of Life.</title>
        <authorList>
            <consortium name="DOE Joint Genome Institute"/>
            <person name="Ahrendt S.R."/>
            <person name="Quandt C.A."/>
            <person name="Ciobanu D."/>
            <person name="Clum A."/>
            <person name="Salamov A."/>
            <person name="Andreopoulos B."/>
            <person name="Cheng J.-F."/>
            <person name="Woyke T."/>
            <person name="Pelin A."/>
            <person name="Henrissat B."/>
            <person name="Reynolds N."/>
            <person name="Benny G.L."/>
            <person name="Smith M.E."/>
            <person name="James T.Y."/>
            <person name="Grigoriev I.V."/>
        </authorList>
    </citation>
    <scope>NUCLEOTIDE SEQUENCE</scope>
    <source>
        <strain evidence="4">CSF55</strain>
    </source>
</reference>
<dbReference type="HOGENOM" id="CLU_172686_2_0_1"/>
<feature type="region of interest" description="Disordered" evidence="1">
    <location>
        <begin position="1"/>
        <end position="24"/>
    </location>
</feature>
<accession>A0A075AR91</accession>
<evidence type="ECO:0000259" key="2">
    <source>
        <dbReference type="Pfam" id="PF11160"/>
    </source>
</evidence>
<keyword evidence="5" id="KW-1185">Reference proteome</keyword>
<dbReference type="Proteomes" id="UP000030755">
    <property type="component" value="Unassembled WGS sequence"/>
</dbReference>
<dbReference type="Proteomes" id="UP000281549">
    <property type="component" value="Unassembled WGS sequence"/>
</dbReference>
<feature type="domain" description="Hypervirulence associated protein TUDOR" evidence="2">
    <location>
        <begin position="26"/>
        <end position="58"/>
    </location>
</feature>